<dbReference type="Gene3D" id="3.80.10.10">
    <property type="entry name" value="Ribonuclease Inhibitor"/>
    <property type="match status" value="1"/>
</dbReference>
<dbReference type="Pfam" id="PF00931">
    <property type="entry name" value="NB-ARC"/>
    <property type="match status" value="1"/>
</dbReference>
<evidence type="ECO:0000256" key="6">
    <source>
        <dbReference type="ARBA" id="ARBA00022821"/>
    </source>
</evidence>
<name>A0A2G2Y252_CAPAN</name>
<evidence type="ECO:0000259" key="13">
    <source>
        <dbReference type="Pfam" id="PF23598"/>
    </source>
</evidence>
<keyword evidence="15" id="KW-1185">Reference proteome</keyword>
<dbReference type="InterPro" id="IPR032675">
    <property type="entry name" value="LRR_dom_sf"/>
</dbReference>
<keyword evidence="7" id="KW-0067">ATP-binding</keyword>
<dbReference type="Gene3D" id="1.10.8.430">
    <property type="entry name" value="Helical domain of apoptotic protease-activating factors"/>
    <property type="match status" value="1"/>
</dbReference>
<feature type="domain" description="NB-ARC" evidence="11">
    <location>
        <begin position="522"/>
        <end position="691"/>
    </location>
</feature>
<evidence type="ECO:0000313" key="15">
    <source>
        <dbReference type="Proteomes" id="UP000222542"/>
    </source>
</evidence>
<dbReference type="GO" id="GO:0016020">
    <property type="term" value="C:membrane"/>
    <property type="evidence" value="ECO:0007669"/>
    <property type="project" value="UniProtKB-SubCell"/>
</dbReference>
<organism evidence="14 15">
    <name type="scientific">Capsicum annuum</name>
    <name type="common">Capsicum pepper</name>
    <dbReference type="NCBI Taxonomy" id="4072"/>
    <lineage>
        <taxon>Eukaryota</taxon>
        <taxon>Viridiplantae</taxon>
        <taxon>Streptophyta</taxon>
        <taxon>Embryophyta</taxon>
        <taxon>Tracheophyta</taxon>
        <taxon>Spermatophyta</taxon>
        <taxon>Magnoliopsida</taxon>
        <taxon>eudicotyledons</taxon>
        <taxon>Gunneridae</taxon>
        <taxon>Pentapetalae</taxon>
        <taxon>asterids</taxon>
        <taxon>lamiids</taxon>
        <taxon>Solanales</taxon>
        <taxon>Solanaceae</taxon>
        <taxon>Solanoideae</taxon>
        <taxon>Capsiceae</taxon>
        <taxon>Capsicum</taxon>
    </lineage>
</organism>
<reference evidence="14 15" key="2">
    <citation type="journal article" date="2017" name="Genome Biol.">
        <title>New reference genome sequences of hot pepper reveal the massive evolution of plant disease-resistance genes by retroduplication.</title>
        <authorList>
            <person name="Kim S."/>
            <person name="Park J."/>
            <person name="Yeom S.I."/>
            <person name="Kim Y.M."/>
            <person name="Seo E."/>
            <person name="Kim K.T."/>
            <person name="Kim M.S."/>
            <person name="Lee J.M."/>
            <person name="Cheong K."/>
            <person name="Shin H.S."/>
            <person name="Kim S.B."/>
            <person name="Han K."/>
            <person name="Lee J."/>
            <person name="Park M."/>
            <person name="Lee H.A."/>
            <person name="Lee H.Y."/>
            <person name="Lee Y."/>
            <person name="Oh S."/>
            <person name="Lee J.H."/>
            <person name="Choi E."/>
            <person name="Choi E."/>
            <person name="Lee S.E."/>
            <person name="Jeon J."/>
            <person name="Kim H."/>
            <person name="Choi G."/>
            <person name="Song H."/>
            <person name="Lee J."/>
            <person name="Lee S.C."/>
            <person name="Kwon J.K."/>
            <person name="Lee H.Y."/>
            <person name="Koo N."/>
            <person name="Hong Y."/>
            <person name="Kim R.W."/>
            <person name="Kang W.H."/>
            <person name="Huh J.H."/>
            <person name="Kang B.C."/>
            <person name="Yang T.J."/>
            <person name="Lee Y.H."/>
            <person name="Bennetzen J.L."/>
            <person name="Choi D."/>
        </authorList>
    </citation>
    <scope>NUCLEOTIDE SEQUENCE [LARGE SCALE GENOMIC DNA]</scope>
    <source>
        <strain evidence="15">cv. CM334</strain>
    </source>
</reference>
<dbReference type="Pfam" id="PF23598">
    <property type="entry name" value="LRR_14"/>
    <property type="match status" value="1"/>
</dbReference>
<evidence type="ECO:0000256" key="7">
    <source>
        <dbReference type="ARBA" id="ARBA00022840"/>
    </source>
</evidence>
<evidence type="ECO:0000256" key="10">
    <source>
        <dbReference type="SAM" id="MobiDB-lite"/>
    </source>
</evidence>
<dbReference type="STRING" id="4072.A0A2G2Y252"/>
<evidence type="ECO:0000256" key="3">
    <source>
        <dbReference type="ARBA" id="ARBA00022614"/>
    </source>
</evidence>
<dbReference type="PANTHER" id="PTHR23155:SF1228">
    <property type="entry name" value="NB-ARC DOMAIN CONTAINING PROTEIN, EXPRESSED"/>
    <property type="match status" value="1"/>
</dbReference>
<protein>
    <submittedName>
        <fullName evidence="14">Uncharacterized protein</fullName>
    </submittedName>
</protein>
<dbReference type="PRINTS" id="PR00364">
    <property type="entry name" value="DISEASERSIST"/>
</dbReference>
<feature type="region of interest" description="Disordered" evidence="10">
    <location>
        <begin position="1272"/>
        <end position="1292"/>
    </location>
</feature>
<dbReference type="InterPro" id="IPR027417">
    <property type="entry name" value="P-loop_NTPase"/>
</dbReference>
<dbReference type="Proteomes" id="UP000222542">
    <property type="component" value="Unassembled WGS sequence"/>
</dbReference>
<evidence type="ECO:0000256" key="9">
    <source>
        <dbReference type="ARBA" id="ARBA00023136"/>
    </source>
</evidence>
<accession>A0A2G2Y252</accession>
<dbReference type="InterPro" id="IPR055414">
    <property type="entry name" value="LRR_R13L4/SHOC2-like"/>
</dbReference>
<proteinExistence type="inferred from homology"/>
<dbReference type="Gramene" id="PHT63825">
    <property type="protein sequence ID" value="PHT63825"/>
    <property type="gene ID" value="T459_32354"/>
</dbReference>
<evidence type="ECO:0000256" key="2">
    <source>
        <dbReference type="ARBA" id="ARBA00008894"/>
    </source>
</evidence>
<evidence type="ECO:0000313" key="14">
    <source>
        <dbReference type="EMBL" id="PHT63825.1"/>
    </source>
</evidence>
<keyword evidence="6" id="KW-0611">Plant defense</keyword>
<keyword evidence="8" id="KW-0175">Coiled coil</keyword>
<evidence type="ECO:0000259" key="12">
    <source>
        <dbReference type="Pfam" id="PF23559"/>
    </source>
</evidence>
<dbReference type="InterPro" id="IPR042197">
    <property type="entry name" value="Apaf_helical"/>
</dbReference>
<dbReference type="FunFam" id="1.10.10.10:FF:000322">
    <property type="entry name" value="Probable disease resistance protein At1g63360"/>
    <property type="match status" value="1"/>
</dbReference>
<dbReference type="InterPro" id="IPR036388">
    <property type="entry name" value="WH-like_DNA-bd_sf"/>
</dbReference>
<dbReference type="InterPro" id="IPR044974">
    <property type="entry name" value="Disease_R_plants"/>
</dbReference>
<evidence type="ECO:0000256" key="4">
    <source>
        <dbReference type="ARBA" id="ARBA00022737"/>
    </source>
</evidence>
<dbReference type="SUPFAM" id="SSF52540">
    <property type="entry name" value="P-loop containing nucleoside triphosphate hydrolases"/>
    <property type="match status" value="1"/>
</dbReference>
<comment type="similarity">
    <text evidence="2">Belongs to the disease resistance NB-LRR family.</text>
</comment>
<evidence type="ECO:0000256" key="1">
    <source>
        <dbReference type="ARBA" id="ARBA00004170"/>
    </source>
</evidence>
<feature type="domain" description="Disease resistance protein winged helix" evidence="12">
    <location>
        <begin position="773"/>
        <end position="841"/>
    </location>
</feature>
<dbReference type="EMBL" id="AYRZ02000023">
    <property type="protein sequence ID" value="PHT63825.1"/>
    <property type="molecule type" value="Genomic_DNA"/>
</dbReference>
<keyword evidence="3" id="KW-0433">Leucine-rich repeat</keyword>
<gene>
    <name evidence="14" type="ORF">T459_32354</name>
</gene>
<dbReference type="InterPro" id="IPR038005">
    <property type="entry name" value="RX-like_CC"/>
</dbReference>
<keyword evidence="5" id="KW-0547">Nucleotide-binding</keyword>
<feature type="domain" description="Disease resistance R13L4/SHOC-2-like LRR" evidence="13">
    <location>
        <begin position="900"/>
        <end position="1200"/>
    </location>
</feature>
<evidence type="ECO:0000256" key="5">
    <source>
        <dbReference type="ARBA" id="ARBA00022741"/>
    </source>
</evidence>
<dbReference type="PANTHER" id="PTHR23155">
    <property type="entry name" value="DISEASE RESISTANCE PROTEIN RP"/>
    <property type="match status" value="1"/>
</dbReference>
<dbReference type="FunFam" id="3.40.50.300:FF:001091">
    <property type="entry name" value="Probable disease resistance protein At1g61300"/>
    <property type="match status" value="1"/>
</dbReference>
<dbReference type="Pfam" id="PF23559">
    <property type="entry name" value="WHD_DRP"/>
    <property type="match status" value="1"/>
</dbReference>
<dbReference type="OMA" id="SEWNESR"/>
<reference evidence="14 15" key="1">
    <citation type="journal article" date="2014" name="Nat. Genet.">
        <title>Genome sequence of the hot pepper provides insights into the evolution of pungency in Capsicum species.</title>
        <authorList>
            <person name="Kim S."/>
            <person name="Park M."/>
            <person name="Yeom S.I."/>
            <person name="Kim Y.M."/>
            <person name="Lee J.M."/>
            <person name="Lee H.A."/>
            <person name="Seo E."/>
            <person name="Choi J."/>
            <person name="Cheong K."/>
            <person name="Kim K.T."/>
            <person name="Jung K."/>
            <person name="Lee G.W."/>
            <person name="Oh S.K."/>
            <person name="Bae C."/>
            <person name="Kim S.B."/>
            <person name="Lee H.Y."/>
            <person name="Kim S.Y."/>
            <person name="Kim M.S."/>
            <person name="Kang B.C."/>
            <person name="Jo Y.D."/>
            <person name="Yang H.B."/>
            <person name="Jeong H.J."/>
            <person name="Kang W.H."/>
            <person name="Kwon J.K."/>
            <person name="Shin C."/>
            <person name="Lim J.Y."/>
            <person name="Park J.H."/>
            <person name="Huh J.H."/>
            <person name="Kim J.S."/>
            <person name="Kim B.D."/>
            <person name="Cohen O."/>
            <person name="Paran I."/>
            <person name="Suh M.C."/>
            <person name="Lee S.B."/>
            <person name="Kim Y.K."/>
            <person name="Shin Y."/>
            <person name="Noh S.J."/>
            <person name="Park J."/>
            <person name="Seo Y.S."/>
            <person name="Kwon S.Y."/>
            <person name="Kim H.A."/>
            <person name="Park J.M."/>
            <person name="Kim H.J."/>
            <person name="Choi S.B."/>
            <person name="Bosland P.W."/>
            <person name="Reeves G."/>
            <person name="Jo S.H."/>
            <person name="Lee B.W."/>
            <person name="Cho H.T."/>
            <person name="Choi H.S."/>
            <person name="Lee M.S."/>
            <person name="Yu Y."/>
            <person name="Do Choi Y."/>
            <person name="Park B.S."/>
            <person name="van Deynze A."/>
            <person name="Ashrafi H."/>
            <person name="Hill T."/>
            <person name="Kim W.T."/>
            <person name="Pai H.S."/>
            <person name="Ahn H.K."/>
            <person name="Yeam I."/>
            <person name="Giovannoni J.J."/>
            <person name="Rose J.K."/>
            <person name="Sorensen I."/>
            <person name="Lee S.J."/>
            <person name="Kim R.W."/>
            <person name="Choi I.Y."/>
            <person name="Choi B.S."/>
            <person name="Lim J.S."/>
            <person name="Lee Y.H."/>
            <person name="Choi D."/>
        </authorList>
    </citation>
    <scope>NUCLEOTIDE SEQUENCE [LARGE SCALE GENOMIC DNA]</scope>
    <source>
        <strain evidence="15">cv. CM334</strain>
    </source>
</reference>
<dbReference type="Gene3D" id="1.10.10.10">
    <property type="entry name" value="Winged helix-like DNA-binding domain superfamily/Winged helix DNA-binding domain"/>
    <property type="match status" value="1"/>
</dbReference>
<comment type="caution">
    <text evidence="14">The sequence shown here is derived from an EMBL/GenBank/DDBJ whole genome shotgun (WGS) entry which is preliminary data.</text>
</comment>
<feature type="compositionally biased region" description="Basic and acidic residues" evidence="10">
    <location>
        <begin position="1281"/>
        <end position="1292"/>
    </location>
</feature>
<evidence type="ECO:0000256" key="8">
    <source>
        <dbReference type="ARBA" id="ARBA00023054"/>
    </source>
</evidence>
<comment type="subcellular location">
    <subcellularLocation>
        <location evidence="1">Membrane</location>
        <topology evidence="1">Peripheral membrane protein</topology>
    </subcellularLocation>
</comment>
<keyword evidence="4" id="KW-0677">Repeat</keyword>
<dbReference type="GO" id="GO:0051607">
    <property type="term" value="P:defense response to virus"/>
    <property type="evidence" value="ECO:0007669"/>
    <property type="project" value="UniProtKB-ARBA"/>
</dbReference>
<dbReference type="InterPro" id="IPR002182">
    <property type="entry name" value="NB-ARC"/>
</dbReference>
<evidence type="ECO:0000259" key="11">
    <source>
        <dbReference type="Pfam" id="PF00931"/>
    </source>
</evidence>
<dbReference type="GO" id="GO:0043531">
    <property type="term" value="F:ADP binding"/>
    <property type="evidence" value="ECO:0007669"/>
    <property type="project" value="InterPro"/>
</dbReference>
<dbReference type="InterPro" id="IPR058922">
    <property type="entry name" value="WHD_DRP"/>
</dbReference>
<dbReference type="CDD" id="cd14798">
    <property type="entry name" value="RX-CC_like"/>
    <property type="match status" value="1"/>
</dbReference>
<dbReference type="SUPFAM" id="SSF52058">
    <property type="entry name" value="L domain-like"/>
    <property type="match status" value="1"/>
</dbReference>
<sequence length="1292" mass="148532">MAQKDIEDMLDHLRSIKSGGDLNSDKINQIETLEMELRFLRTFTKYNHVLLPDSLVGITKKAKLVVEMLHTVFDGMPVECKANLNLERLVSHLMEFVEDNTSSRFNYELNDSDLSEYLEFLNMSLNDSPRYLDKSDPLFRKGKVGFWKQLKFIHQKMKFMRYFYDTEMNGCVDHEKLKGLRTRIQFMADKVGQFCLALRLPEDVDDNIESKPPFLLCLVVLVELEMKNIFLSELKTSKLPQSKIFECMVLPPGFSHHLYNLLMYLRKQKLKGFHSDVSAQNIDVAIEFLLLFLGDESDHVIHGMMMNEVLEKAGSLVGDILCAIQRLSPSTIIKDDASEINLWSIQISEKAENLKAQLEEYYKSLTFIPSQFPTAGGLSFLDSLLRKLNEMSRSESGLDFMMKPHIVILETELLYLTSIFKDVVKVHHEDEILKDLKRRTINLAYEAEVAIDCILSRYNALLHVFCSLPTILNEIKIISVEVKGKWSDNLALKPCSMVEPSKRQPIQHSDLIYDEEIVGFHNDMKRIIQHLIQGANEVDVVTIVGMGGLGKTTCARKVYSSEIIVSNFDVRAWCIISQTYNRRELLQEIFSQVTGSKDKGDKDDILADELRRSLMGKRYLIVLDDMWDGIAWDDLRLCFPDSGNRSRIVVTTRLEKVGEHVKRYTDLYFLPFLTPEESCRLLHKKVFQKDDCPPDLQDVSQAVAKRCKGLPLVIVLVAGIIKKKKMEASWWHEVKKSLLSCLGDSEGYGLSTMKLSYDNLPDYLRPCLLYMGMFPEDARIPASKLISLWIAEGFVQNIESGRLEEAAEEYLMDLIRGNVVMVSRTRYNGKVKDCQVHDVVLHFCLEKSKEEKFMQPVMGNSSHFQPSEWNESRVSFNFTYDIFQFASPNSKPRNPFHQPLRSLITNNGGIISEWNLLRLLKVLDLSSLDMNYFSLVRLKPLIHLKYLAISADQINFHAEPYLPHLETLIVKYVISRSVLPAIFLKFEKLRHVDISDAVFDLENDKLRNFEESSKLENLRVLRKLSFRIDHADSLAVLLRRFPNLQELDIFFWDNEDSAEFSLKLESLTKLQTFRLSFQWPQIVSELHLPSNLKKLVLVSTQIESTISVIRELPCLECLQLTSSNFAQSKEWCLSDITFHKLKFLKLMSLSISRWDALEESFPQLETLVFKECYKLEEIPTSFADIPTLKQIKLINCMNKSLEASAVKIKEEVVDIEGCDRIDITIRIGVFRAFMVQNTRHGQGPGSGHDKSNVLPALRRAVQHLALKGICHDSSQGPGCDGHPEPRRPERPL</sequence>
<dbReference type="Gene3D" id="3.40.50.300">
    <property type="entry name" value="P-loop containing nucleotide triphosphate hydrolases"/>
    <property type="match status" value="1"/>
</dbReference>
<dbReference type="GO" id="GO:0005524">
    <property type="term" value="F:ATP binding"/>
    <property type="evidence" value="ECO:0007669"/>
    <property type="project" value="UniProtKB-KW"/>
</dbReference>
<keyword evidence="9" id="KW-0472">Membrane</keyword>